<evidence type="ECO:0000313" key="2">
    <source>
        <dbReference type="EMBL" id="KAG8234315.1"/>
    </source>
</evidence>
<accession>A0A8K0KIJ1</accession>
<dbReference type="Proteomes" id="UP000792457">
    <property type="component" value="Unassembled WGS sequence"/>
</dbReference>
<feature type="compositionally biased region" description="Polar residues" evidence="1">
    <location>
        <begin position="56"/>
        <end position="65"/>
    </location>
</feature>
<reference evidence="2" key="2">
    <citation type="submission" date="2017-10" db="EMBL/GenBank/DDBJ databases">
        <title>Ladona fulva Genome sequencing and assembly.</title>
        <authorList>
            <person name="Murali S."/>
            <person name="Richards S."/>
            <person name="Bandaranaike D."/>
            <person name="Bellair M."/>
            <person name="Blankenburg K."/>
            <person name="Chao H."/>
            <person name="Dinh H."/>
            <person name="Doddapaneni H."/>
            <person name="Dugan-Rocha S."/>
            <person name="Elkadiri S."/>
            <person name="Gnanaolivu R."/>
            <person name="Hernandez B."/>
            <person name="Skinner E."/>
            <person name="Javaid M."/>
            <person name="Lee S."/>
            <person name="Li M."/>
            <person name="Ming W."/>
            <person name="Munidasa M."/>
            <person name="Muniz J."/>
            <person name="Nguyen L."/>
            <person name="Hughes D."/>
            <person name="Osuji N."/>
            <person name="Pu L.-L."/>
            <person name="Puazo M."/>
            <person name="Qu C."/>
            <person name="Quiroz J."/>
            <person name="Raj R."/>
            <person name="Weissenberger G."/>
            <person name="Xin Y."/>
            <person name="Zou X."/>
            <person name="Han Y."/>
            <person name="Worley K."/>
            <person name="Muzny D."/>
            <person name="Gibbs R."/>
        </authorList>
    </citation>
    <scope>NUCLEOTIDE SEQUENCE</scope>
    <source>
        <strain evidence="2">Sampled in the wild</strain>
    </source>
</reference>
<organism evidence="2 3">
    <name type="scientific">Ladona fulva</name>
    <name type="common">Scarce chaser dragonfly</name>
    <name type="synonym">Libellula fulva</name>
    <dbReference type="NCBI Taxonomy" id="123851"/>
    <lineage>
        <taxon>Eukaryota</taxon>
        <taxon>Metazoa</taxon>
        <taxon>Ecdysozoa</taxon>
        <taxon>Arthropoda</taxon>
        <taxon>Hexapoda</taxon>
        <taxon>Insecta</taxon>
        <taxon>Pterygota</taxon>
        <taxon>Palaeoptera</taxon>
        <taxon>Odonata</taxon>
        <taxon>Epiprocta</taxon>
        <taxon>Anisoptera</taxon>
        <taxon>Libelluloidea</taxon>
        <taxon>Libellulidae</taxon>
        <taxon>Ladona</taxon>
    </lineage>
</organism>
<dbReference type="EMBL" id="KZ308796">
    <property type="protein sequence ID" value="KAG8234315.1"/>
    <property type="molecule type" value="Genomic_DNA"/>
</dbReference>
<comment type="caution">
    <text evidence="2">The sequence shown here is derived from an EMBL/GenBank/DDBJ whole genome shotgun (WGS) entry which is preliminary data.</text>
</comment>
<gene>
    <name evidence="2" type="ORF">J437_LFUL013055</name>
</gene>
<dbReference type="OrthoDB" id="6772386at2759"/>
<feature type="region of interest" description="Disordered" evidence="1">
    <location>
        <begin position="1"/>
        <end position="87"/>
    </location>
</feature>
<proteinExistence type="predicted"/>
<evidence type="ECO:0000313" key="3">
    <source>
        <dbReference type="Proteomes" id="UP000792457"/>
    </source>
</evidence>
<name>A0A8K0KIJ1_LADFU</name>
<dbReference type="AlphaFoldDB" id="A0A8K0KIJ1"/>
<keyword evidence="3" id="KW-1185">Reference proteome</keyword>
<protein>
    <submittedName>
        <fullName evidence="2">Uncharacterized protein</fullName>
    </submittedName>
</protein>
<reference evidence="2" key="1">
    <citation type="submission" date="2013-04" db="EMBL/GenBank/DDBJ databases">
        <authorList>
            <person name="Qu J."/>
            <person name="Murali S.C."/>
            <person name="Bandaranaike D."/>
            <person name="Bellair M."/>
            <person name="Blankenburg K."/>
            <person name="Chao H."/>
            <person name="Dinh H."/>
            <person name="Doddapaneni H."/>
            <person name="Downs B."/>
            <person name="Dugan-Rocha S."/>
            <person name="Elkadiri S."/>
            <person name="Gnanaolivu R.D."/>
            <person name="Hernandez B."/>
            <person name="Javaid M."/>
            <person name="Jayaseelan J.C."/>
            <person name="Lee S."/>
            <person name="Li M."/>
            <person name="Ming W."/>
            <person name="Munidasa M."/>
            <person name="Muniz J."/>
            <person name="Nguyen L."/>
            <person name="Ongeri F."/>
            <person name="Osuji N."/>
            <person name="Pu L.-L."/>
            <person name="Puazo M."/>
            <person name="Qu C."/>
            <person name="Quiroz J."/>
            <person name="Raj R."/>
            <person name="Weissenberger G."/>
            <person name="Xin Y."/>
            <person name="Zou X."/>
            <person name="Han Y."/>
            <person name="Richards S."/>
            <person name="Worley K."/>
            <person name="Muzny D."/>
            <person name="Gibbs R."/>
        </authorList>
    </citation>
    <scope>NUCLEOTIDE SEQUENCE</scope>
    <source>
        <strain evidence="2">Sampled in the wild</strain>
    </source>
</reference>
<evidence type="ECO:0000256" key="1">
    <source>
        <dbReference type="SAM" id="MobiDB-lite"/>
    </source>
</evidence>
<sequence length="428" mass="46698">MADALRPPQPINGAVPEPQQRIYSGRPENQRDPTAQHQPFRRRPAQNQRAQPAPGPSNQSSQQRRTLVVPSALPPPTRKAANVGGTISTANPADASLFSAGMSVREVVPRQTFTPSAPAAIEVAARTFSELVTDDANLSKTLLPEYVTYYTTAMLWLRILTLKEKNAQPLTVEERDLLTLVQSTSFVLPEPLLLQMRALGNIVTQTKQHLYPMLPPLPTHVIGGHGGYYGTLLPPAAGVDNSIHNLYEEIPCLGVTSYAVMRSISNDPPGPYNSLLTFQDQQPTNRLLGFRPLSHRRPEAKNLALAVGVTDAAFQSYPANTGFNLELLVAISKTLANTSTFKNTNIVFSTLSEIGAQSQTVIVRPELIPGDTTPSLVGDIRPTSLMQESESILGSGLFFCTQLMKESLAQDHSRWSLFPAIPDRPPKM</sequence>